<dbReference type="RefSeq" id="XP_023627869.1">
    <property type="nucleotide sequence ID" value="XM_023772101.1"/>
</dbReference>
<feature type="compositionally biased region" description="Basic and acidic residues" evidence="6">
    <location>
        <begin position="195"/>
        <end position="217"/>
    </location>
</feature>
<dbReference type="NCBIfam" id="TIGR00607">
    <property type="entry name" value="rad52"/>
    <property type="match status" value="1"/>
</dbReference>
<evidence type="ECO:0000313" key="7">
    <source>
        <dbReference type="EMBL" id="CZT20980.1"/>
    </source>
</evidence>
<feature type="region of interest" description="Disordered" evidence="6">
    <location>
        <begin position="195"/>
        <end position="556"/>
    </location>
</feature>
<dbReference type="PANTHER" id="PTHR12132:SF1">
    <property type="entry name" value="DNA REPAIR PROTEIN RAD52 HOMOLOG"/>
    <property type="match status" value="1"/>
</dbReference>
<feature type="compositionally biased region" description="Basic and acidic residues" evidence="6">
    <location>
        <begin position="538"/>
        <end position="549"/>
    </location>
</feature>
<dbReference type="InterPro" id="IPR042525">
    <property type="entry name" value="Rad52_Rad59_Rad22_sf"/>
</dbReference>
<evidence type="ECO:0000256" key="6">
    <source>
        <dbReference type="SAM" id="MobiDB-lite"/>
    </source>
</evidence>
<feature type="compositionally biased region" description="Polar residues" evidence="6">
    <location>
        <begin position="219"/>
        <end position="238"/>
    </location>
</feature>
<evidence type="ECO:0000313" key="8">
    <source>
        <dbReference type="Proteomes" id="UP000225277"/>
    </source>
</evidence>
<evidence type="ECO:0000256" key="2">
    <source>
        <dbReference type="ARBA" id="ARBA00022763"/>
    </source>
</evidence>
<dbReference type="InterPro" id="IPR007232">
    <property type="entry name" value="Rad52_Rad59_Rad22"/>
</dbReference>
<dbReference type="STRING" id="112498.A0A2D3V6C1"/>
<dbReference type="GO" id="GO:0003697">
    <property type="term" value="F:single-stranded DNA binding"/>
    <property type="evidence" value="ECO:0007669"/>
    <property type="project" value="UniProtKB-ARBA"/>
</dbReference>
<dbReference type="Gene3D" id="3.30.390.80">
    <property type="entry name" value="DNA repair protein Rad52/59/22"/>
    <property type="match status" value="1"/>
</dbReference>
<dbReference type="Pfam" id="PF04098">
    <property type="entry name" value="Rad52_Rad22"/>
    <property type="match status" value="1"/>
</dbReference>
<proteinExistence type="inferred from homology"/>
<dbReference type="GeneID" id="35601966"/>
<dbReference type="InterPro" id="IPR004585">
    <property type="entry name" value="DNA_recomb/repair_Rad52"/>
</dbReference>
<feature type="compositionally biased region" description="Pro residues" evidence="6">
    <location>
        <begin position="338"/>
        <end position="349"/>
    </location>
</feature>
<dbReference type="EMBL" id="FJUY01000010">
    <property type="protein sequence ID" value="CZT20980.1"/>
    <property type="molecule type" value="Genomic_DNA"/>
</dbReference>
<protein>
    <recommendedName>
        <fullName evidence="5">RAD52 homolog</fullName>
    </recommendedName>
</protein>
<dbReference type="InterPro" id="IPR041247">
    <property type="entry name" value="Rad52_fam"/>
</dbReference>
<keyword evidence="2" id="KW-0227">DNA damage</keyword>
<accession>A0A2D3V6C1</accession>
<dbReference type="GO" id="GO:0006312">
    <property type="term" value="P:mitotic recombination"/>
    <property type="evidence" value="ECO:0007669"/>
    <property type="project" value="TreeGrafter"/>
</dbReference>
<name>A0A2D3V6C1_9PEZI</name>
<dbReference type="Proteomes" id="UP000225277">
    <property type="component" value="Unassembled WGS sequence"/>
</dbReference>
<reference evidence="7 8" key="1">
    <citation type="submission" date="2016-03" db="EMBL/GenBank/DDBJ databases">
        <authorList>
            <person name="Ploux O."/>
        </authorList>
    </citation>
    <scope>NUCLEOTIDE SEQUENCE [LARGE SCALE GENOMIC DNA]</scope>
    <source>
        <strain evidence="7 8">URUG2</strain>
    </source>
</reference>
<gene>
    <name evidence="7" type="ORF">RCC_06841</name>
</gene>
<dbReference type="PANTHER" id="PTHR12132">
    <property type="entry name" value="DNA REPAIR AND RECOMBINATION PROTEIN RAD52, RAD59"/>
    <property type="match status" value="1"/>
</dbReference>
<feature type="compositionally biased region" description="Low complexity" evidence="6">
    <location>
        <begin position="456"/>
        <end position="467"/>
    </location>
</feature>
<comment type="similarity">
    <text evidence="1">Belongs to the RAD52 family.</text>
</comment>
<dbReference type="FunFam" id="3.30.390.80:FF:000001">
    <property type="entry name" value="DNA repair protein RAD52 homolog"/>
    <property type="match status" value="1"/>
</dbReference>
<feature type="compositionally biased region" description="Basic and acidic residues" evidence="6">
    <location>
        <begin position="259"/>
        <end position="270"/>
    </location>
</feature>
<feature type="compositionally biased region" description="Pro residues" evidence="6">
    <location>
        <begin position="384"/>
        <end position="393"/>
    </location>
</feature>
<keyword evidence="8" id="KW-1185">Reference proteome</keyword>
<dbReference type="GO" id="GO:0045002">
    <property type="term" value="P:double-strand break repair via single-strand annealing"/>
    <property type="evidence" value="ECO:0007669"/>
    <property type="project" value="InterPro"/>
</dbReference>
<feature type="compositionally biased region" description="Low complexity" evidence="6">
    <location>
        <begin position="310"/>
        <end position="334"/>
    </location>
</feature>
<feature type="compositionally biased region" description="Polar residues" evidence="6">
    <location>
        <begin position="473"/>
        <end position="482"/>
    </location>
</feature>
<evidence type="ECO:0000256" key="3">
    <source>
        <dbReference type="ARBA" id="ARBA00023172"/>
    </source>
</evidence>
<organism evidence="7 8">
    <name type="scientific">Ramularia collo-cygni</name>
    <dbReference type="NCBI Taxonomy" id="112498"/>
    <lineage>
        <taxon>Eukaryota</taxon>
        <taxon>Fungi</taxon>
        <taxon>Dikarya</taxon>
        <taxon>Ascomycota</taxon>
        <taxon>Pezizomycotina</taxon>
        <taxon>Dothideomycetes</taxon>
        <taxon>Dothideomycetidae</taxon>
        <taxon>Mycosphaerellales</taxon>
        <taxon>Mycosphaerellaceae</taxon>
        <taxon>Ramularia</taxon>
    </lineage>
</organism>
<evidence type="ECO:0000256" key="1">
    <source>
        <dbReference type="ARBA" id="ARBA00006638"/>
    </source>
</evidence>
<sequence>MPAPGDQHKDTIHSANPFADTTPTISKYTAVEIATLQSRLEKQLGPEYISTRPGAGGGKVHYLAAEKVINLANEVFGFNGWSSSIQNVQIDFVDEHPTTQKINLGLSTIVRVTLKDGSFHEDIGYGHCENVKGKAAAFEKAKKEAATDAMKRALRNFGNVLGNCLYDKDYLSRITKVKVQPSKWDASDLHRHRDYKEVKKEATSSDERQAVRSDEAPRQGNSNGSAVKRNTSVQSVHSAGSYGSAEFEDDFDGDFDDTDFSHPDEVRVDDSIASNAGEGSTRLPKQAAPQQRQELRPVNIQAPTPMQGMQAPQRPQSLQRPPPNAAQRPANSARMGPPQTPGDHAPPPARYQQQVGNGGAPQLNTTEAQRSNSSSDDSSHPPEPRPQAPPPGAPIGFVTGRRADVVNTPTGAGAAIEGLAFNPHAESPSIRRTQGVNPGKSAPITRDVLKAAREGQNQQQPAQQHPPGATRSAGANYTNPSADMNRKIGMPQSPAGGGGFSGGRGSGAYKPPTSHGVKRSALGDVTNMQLNQGMDGASDPKKAKIETGGKADGLVE</sequence>
<keyword evidence="4" id="KW-0234">DNA repair</keyword>
<feature type="compositionally biased region" description="Gly residues" evidence="6">
    <location>
        <begin position="495"/>
        <end position="506"/>
    </location>
</feature>
<dbReference type="OrthoDB" id="206565at2759"/>
<dbReference type="GO" id="GO:0005634">
    <property type="term" value="C:nucleus"/>
    <property type="evidence" value="ECO:0007669"/>
    <property type="project" value="InterPro"/>
</dbReference>
<feature type="compositionally biased region" description="Acidic residues" evidence="6">
    <location>
        <begin position="246"/>
        <end position="258"/>
    </location>
</feature>
<dbReference type="AlphaFoldDB" id="A0A2D3V6C1"/>
<dbReference type="GO" id="GO:0000730">
    <property type="term" value="P:DNA recombinase assembly"/>
    <property type="evidence" value="ECO:0007669"/>
    <property type="project" value="InterPro"/>
</dbReference>
<dbReference type="SUPFAM" id="SSF54768">
    <property type="entry name" value="dsRNA-binding domain-like"/>
    <property type="match status" value="1"/>
</dbReference>
<evidence type="ECO:0000256" key="4">
    <source>
        <dbReference type="ARBA" id="ARBA00023204"/>
    </source>
</evidence>
<keyword evidence="3" id="KW-0233">DNA recombination</keyword>
<evidence type="ECO:0000256" key="5">
    <source>
        <dbReference type="ARBA" id="ARBA00077224"/>
    </source>
</evidence>